<dbReference type="AlphaFoldDB" id="A0A6A5DS58"/>
<comment type="caution">
    <text evidence="2">The sequence shown here is derived from an EMBL/GenBank/DDBJ whole genome shotgun (WGS) entry which is preliminary data.</text>
</comment>
<dbReference type="Proteomes" id="UP000465112">
    <property type="component" value="Chromosome 19"/>
</dbReference>
<proteinExistence type="predicted"/>
<sequence length="107" mass="12419">MDIDDSLDYGQVKAAVLAKYDINPETYRQRFCSLEVNPDECPKELYARLKELYVKWIQPKDSSMEAARLADVFVAAQQKGQPWSYNLWRTKDNWKPAYQPVTGVGRT</sequence>
<dbReference type="Gene3D" id="1.10.4020.10">
    <property type="entry name" value="DNA breaking-rejoining enzymes"/>
    <property type="match status" value="1"/>
</dbReference>
<dbReference type="InterPro" id="IPR003309">
    <property type="entry name" value="SCAN_dom"/>
</dbReference>
<feature type="domain" description="SCAN box" evidence="1">
    <location>
        <begin position="24"/>
        <end position="65"/>
    </location>
</feature>
<evidence type="ECO:0000313" key="3">
    <source>
        <dbReference type="Proteomes" id="UP000465112"/>
    </source>
</evidence>
<reference evidence="2 3" key="1">
    <citation type="submission" date="2019-06" db="EMBL/GenBank/DDBJ databases">
        <title>A chromosome-scale genome assembly of the European perch, Perca fluviatilis.</title>
        <authorList>
            <person name="Roques C."/>
            <person name="Zahm M."/>
            <person name="Cabau C."/>
            <person name="Klopp C."/>
            <person name="Bouchez O."/>
            <person name="Donnadieu C."/>
            <person name="Kuhl H."/>
            <person name="Gislard M."/>
            <person name="Guendouz S."/>
            <person name="Journot L."/>
            <person name="Haffray P."/>
            <person name="Bestin A."/>
            <person name="Morvezen R."/>
            <person name="Feron R."/>
            <person name="Wen M."/>
            <person name="Jouanno E."/>
            <person name="Herpin A."/>
            <person name="Schartl M."/>
            <person name="Postlethwait J."/>
            <person name="Schaerlinger B."/>
            <person name="Chardard D."/>
            <person name="Lecocq T."/>
            <person name="Poncet C."/>
            <person name="Jaffrelo L."/>
            <person name="Lampietro C."/>
            <person name="Guiguen Y."/>
        </authorList>
    </citation>
    <scope>NUCLEOTIDE SEQUENCE [LARGE SCALE GENOMIC DNA]</scope>
    <source>
        <tissue evidence="2">Blood</tissue>
    </source>
</reference>
<protein>
    <recommendedName>
        <fullName evidence="1">SCAN box domain-containing protein</fullName>
    </recommendedName>
</protein>
<organism evidence="2 3">
    <name type="scientific">Perca fluviatilis</name>
    <name type="common">European perch</name>
    <dbReference type="NCBI Taxonomy" id="8168"/>
    <lineage>
        <taxon>Eukaryota</taxon>
        <taxon>Metazoa</taxon>
        <taxon>Chordata</taxon>
        <taxon>Craniata</taxon>
        <taxon>Vertebrata</taxon>
        <taxon>Euteleostomi</taxon>
        <taxon>Actinopterygii</taxon>
        <taxon>Neopterygii</taxon>
        <taxon>Teleostei</taxon>
        <taxon>Neoteleostei</taxon>
        <taxon>Acanthomorphata</taxon>
        <taxon>Eupercaria</taxon>
        <taxon>Perciformes</taxon>
        <taxon>Percoidei</taxon>
        <taxon>Percidae</taxon>
        <taxon>Percinae</taxon>
        <taxon>Perca</taxon>
    </lineage>
</organism>
<gene>
    <name evidence="2" type="ORF">PFLUV_G00227930</name>
</gene>
<dbReference type="SUPFAM" id="SSF47353">
    <property type="entry name" value="Retrovirus capsid dimerization domain-like"/>
    <property type="match status" value="1"/>
</dbReference>
<keyword evidence="3" id="KW-1185">Reference proteome</keyword>
<dbReference type="InterPro" id="IPR038269">
    <property type="entry name" value="SCAN_sf"/>
</dbReference>
<dbReference type="PANTHER" id="PTHR46888:SF1">
    <property type="entry name" value="RIBONUCLEASE H"/>
    <property type="match status" value="1"/>
</dbReference>
<dbReference type="PANTHER" id="PTHR46888">
    <property type="entry name" value="ZINC KNUCKLE DOMAINCONTAINING PROTEIN-RELATED"/>
    <property type="match status" value="1"/>
</dbReference>
<dbReference type="EMBL" id="VHII01000019">
    <property type="protein sequence ID" value="KAF1376167.1"/>
    <property type="molecule type" value="Genomic_DNA"/>
</dbReference>
<evidence type="ECO:0000259" key="1">
    <source>
        <dbReference type="Pfam" id="PF02023"/>
    </source>
</evidence>
<name>A0A6A5DS58_PERFL</name>
<accession>A0A6A5DS58</accession>
<dbReference type="Pfam" id="PF02023">
    <property type="entry name" value="SCAN"/>
    <property type="match status" value="1"/>
</dbReference>
<evidence type="ECO:0000313" key="2">
    <source>
        <dbReference type="EMBL" id="KAF1376167.1"/>
    </source>
</evidence>